<dbReference type="Proteomes" id="UP000051757">
    <property type="component" value="Unassembled WGS sequence"/>
</dbReference>
<evidence type="ECO:0000313" key="1">
    <source>
        <dbReference type="EMBL" id="KRG51276.1"/>
    </source>
</evidence>
<accession>A0A0R0B278</accession>
<name>A0A0R0B278_9GAMM</name>
<evidence type="ECO:0000313" key="2">
    <source>
        <dbReference type="Proteomes" id="UP000051757"/>
    </source>
</evidence>
<dbReference type="PANTHER" id="PTHR38733:SF1">
    <property type="entry name" value="TYPE IV METHYL-DIRECTED RESTRICTION ENZYME ECOKMCRBC"/>
    <property type="match status" value="1"/>
</dbReference>
<organism evidence="1 2">
    <name type="scientific">Stenotrophomonas beteli</name>
    <dbReference type="NCBI Taxonomy" id="3384461"/>
    <lineage>
        <taxon>Bacteria</taxon>
        <taxon>Pseudomonadati</taxon>
        <taxon>Pseudomonadota</taxon>
        <taxon>Gammaproteobacteria</taxon>
        <taxon>Lysobacterales</taxon>
        <taxon>Lysobacteraceae</taxon>
        <taxon>Stenotrophomonas</taxon>
        <taxon>Stenotrophomonas maltophilia group</taxon>
    </lineage>
</organism>
<proteinExistence type="predicted"/>
<dbReference type="Pfam" id="PF10117">
    <property type="entry name" value="McrBC"/>
    <property type="match status" value="1"/>
</dbReference>
<dbReference type="EMBL" id="LLXV01000026">
    <property type="protein sequence ID" value="KRG51276.1"/>
    <property type="molecule type" value="Genomic_DNA"/>
</dbReference>
<dbReference type="PANTHER" id="PTHR38733">
    <property type="entry name" value="PROTEIN MCRC"/>
    <property type="match status" value="1"/>
</dbReference>
<comment type="caution">
    <text evidence="1">The sequence shown here is derived from an EMBL/GenBank/DDBJ whole genome shotgun (WGS) entry which is preliminary data.</text>
</comment>
<sequence length="421" mass="47579">MPASSSDPVPGGAHVVPDGVYRWLERQSLELIDSKLSPWVRRCRRGVQVTSHVGVVMAPGGLQIEILPKVGKALDAGAGEARALLLRMLRCLQQFSHLRFGDAQLATDSMPLLEVFVGEFLRTVVTVTRSGLRGQYQTKEDDLPALRGRLLVAQHLRRNLVRADRFHTAHDEFSMDRPENRLIHSALRKVLGATRVTDHQRLARELLTVFAEVPVSRDPDQDMQRVQLDRNMRTYREALDWTRLILQGLSPTSSIGAQQAPSLLFPMERLFEAYVARHFQKQLPAHLALDTQVRRHHLVNHGGAKWFQLRPDMVVSRQKTDVLVLDTKWKLLDAGLANGTHKYGLQQDDFYQLHAYGRSYLGGQGVVALVYPRTDKLDQPLPVFDFPGSEGLQLWVLPFCLKRAEVLLPEGWEWPEDGVAG</sequence>
<dbReference type="AlphaFoldDB" id="A0A0R0B278"/>
<gene>
    <name evidence="1" type="ORF">ARC23_09665</name>
</gene>
<reference evidence="1 2" key="1">
    <citation type="journal article" date="2016" name="Front. Microbiol.">
        <title>Genome Sequence of Type Strains of Genus Stenotrophomonas.</title>
        <authorList>
            <person name="Patil P.P."/>
            <person name="Midha S."/>
            <person name="Kumar S."/>
            <person name="Patil P.B."/>
        </authorList>
    </citation>
    <scope>NUCLEOTIDE SEQUENCE [LARGE SCALE GENOMIC DNA]</scope>
    <source>
        <strain evidence="1 2">LMG 978</strain>
    </source>
</reference>
<keyword evidence="2" id="KW-1185">Reference proteome</keyword>
<protein>
    <submittedName>
        <fullName evidence="1">2-keto-D-gluconate dehydrogenase</fullName>
    </submittedName>
</protein>
<dbReference type="InterPro" id="IPR019292">
    <property type="entry name" value="McrC"/>
</dbReference>
<dbReference type="OrthoDB" id="307209at2"/>